<protein>
    <recommendedName>
        <fullName evidence="4">Peptidase inhibitor family I36</fullName>
    </recommendedName>
</protein>
<dbReference type="RefSeq" id="WP_100350310.1">
    <property type="nucleotide sequence ID" value="NZ_PGTZ01000009.1"/>
</dbReference>
<gene>
    <name evidence="2" type="ORF">CLV34_2154</name>
</gene>
<dbReference type="EMBL" id="PGTZ01000009">
    <property type="protein sequence ID" value="PJI90898.1"/>
    <property type="molecule type" value="Genomic_DNA"/>
</dbReference>
<evidence type="ECO:0000313" key="3">
    <source>
        <dbReference type="Proteomes" id="UP000231586"/>
    </source>
</evidence>
<evidence type="ECO:0000313" key="2">
    <source>
        <dbReference type="EMBL" id="PJI90898.1"/>
    </source>
</evidence>
<feature type="signal peptide" evidence="1">
    <location>
        <begin position="1"/>
        <end position="25"/>
    </location>
</feature>
<keyword evidence="1" id="KW-0732">Signal</keyword>
<dbReference type="Proteomes" id="UP000231586">
    <property type="component" value="Unassembled WGS sequence"/>
</dbReference>
<evidence type="ECO:0008006" key="4">
    <source>
        <dbReference type="Google" id="ProtNLM"/>
    </source>
</evidence>
<keyword evidence="3" id="KW-1185">Reference proteome</keyword>
<reference evidence="2 3" key="1">
    <citation type="submission" date="2017-11" db="EMBL/GenBank/DDBJ databases">
        <title>Genomic Encyclopedia of Archaeal and Bacterial Type Strains, Phase II (KMG-II): From Individual Species to Whole Genera.</title>
        <authorList>
            <person name="Goeker M."/>
        </authorList>
    </citation>
    <scope>NUCLEOTIDE SEQUENCE [LARGE SCALE GENOMIC DNA]</scope>
    <source>
        <strain evidence="2 3">DSM 22413</strain>
    </source>
</reference>
<organism evidence="2 3">
    <name type="scientific">Luteimicrobium subarcticum</name>
    <dbReference type="NCBI Taxonomy" id="620910"/>
    <lineage>
        <taxon>Bacteria</taxon>
        <taxon>Bacillati</taxon>
        <taxon>Actinomycetota</taxon>
        <taxon>Actinomycetes</taxon>
        <taxon>Micrococcales</taxon>
        <taxon>Luteimicrobium</taxon>
    </lineage>
</organism>
<feature type="chain" id="PRO_5014695887" description="Peptidase inhibitor family I36" evidence="1">
    <location>
        <begin position="26"/>
        <end position="122"/>
    </location>
</feature>
<proteinExistence type="predicted"/>
<name>A0A2M8WJ23_9MICO</name>
<evidence type="ECO:0000256" key="1">
    <source>
        <dbReference type="SAM" id="SignalP"/>
    </source>
</evidence>
<accession>A0A2M8WJ23</accession>
<sequence>MKRTLIRLAVAAAAVGLTVAIPAGAEAGSLHYYNQYYGSTKICTLAAAADGSGTYVYPYQCPKVEARLTYRTAAGSVGYVYSAYGSGPQSAKSPGSFVTVTGHHARGGSDSINGSFVSVSTS</sequence>
<comment type="caution">
    <text evidence="2">The sequence shown here is derived from an EMBL/GenBank/DDBJ whole genome shotgun (WGS) entry which is preliminary data.</text>
</comment>
<dbReference type="AlphaFoldDB" id="A0A2M8WJ23"/>